<keyword evidence="2" id="KW-1185">Reference proteome</keyword>
<gene>
    <name evidence="1" type="ORF">G3M48_006867</name>
</gene>
<organism evidence="1 2">
    <name type="scientific">Beauveria asiatica</name>
    <dbReference type="NCBI Taxonomy" id="1069075"/>
    <lineage>
        <taxon>Eukaryota</taxon>
        <taxon>Fungi</taxon>
        <taxon>Dikarya</taxon>
        <taxon>Ascomycota</taxon>
        <taxon>Pezizomycotina</taxon>
        <taxon>Sordariomycetes</taxon>
        <taxon>Hypocreomycetidae</taxon>
        <taxon>Hypocreales</taxon>
        <taxon>Cordycipitaceae</taxon>
        <taxon>Beauveria</taxon>
    </lineage>
</organism>
<protein>
    <submittedName>
        <fullName evidence="1">Uncharacterized protein</fullName>
    </submittedName>
</protein>
<proteinExistence type="predicted"/>
<reference evidence="1 2" key="1">
    <citation type="submission" date="2020-02" db="EMBL/GenBank/DDBJ databases">
        <title>Comparative genomics of the hypocrealean fungal genus Beauvera.</title>
        <authorList>
            <person name="Showalter D.N."/>
            <person name="Bushley K.E."/>
            <person name="Rehner S.A."/>
        </authorList>
    </citation>
    <scope>NUCLEOTIDE SEQUENCE [LARGE SCALE GENOMIC DNA]</scope>
    <source>
        <strain evidence="1 2">ARSEF4384</strain>
    </source>
</reference>
<dbReference type="AlphaFoldDB" id="A0AAW0RN81"/>
<name>A0AAW0RN81_9HYPO</name>
<accession>A0AAW0RN81</accession>
<sequence length="101" mass="11756">MINMDILTDEEIREEYAYIPHRMEAGMIQIRDEDAPKLPRTRTWASALPNASTGLIFRTVCVLWELWCFSIPPQLRKMLLRMPLEQASLMGDATHQGDYVF</sequence>
<dbReference type="EMBL" id="JAAHCF010000477">
    <property type="protein sequence ID" value="KAK8143687.1"/>
    <property type="molecule type" value="Genomic_DNA"/>
</dbReference>
<evidence type="ECO:0000313" key="1">
    <source>
        <dbReference type="EMBL" id="KAK8143687.1"/>
    </source>
</evidence>
<evidence type="ECO:0000313" key="2">
    <source>
        <dbReference type="Proteomes" id="UP001397290"/>
    </source>
</evidence>
<dbReference type="Proteomes" id="UP001397290">
    <property type="component" value="Unassembled WGS sequence"/>
</dbReference>
<comment type="caution">
    <text evidence="1">The sequence shown here is derived from an EMBL/GenBank/DDBJ whole genome shotgun (WGS) entry which is preliminary data.</text>
</comment>